<comment type="caution">
    <text evidence="2">The sequence shown here is derived from an EMBL/GenBank/DDBJ whole genome shotgun (WGS) entry which is preliminary data.</text>
</comment>
<accession>A0A2A4X701</accession>
<evidence type="ECO:0000313" key="2">
    <source>
        <dbReference type="EMBL" id="PCI78383.1"/>
    </source>
</evidence>
<name>A0A2A4X701_UNCAE</name>
<dbReference type="Proteomes" id="UP000218775">
    <property type="component" value="Unassembled WGS sequence"/>
</dbReference>
<protein>
    <submittedName>
        <fullName evidence="2">Uncharacterized protein</fullName>
    </submittedName>
</protein>
<dbReference type="AlphaFoldDB" id="A0A2A4X701"/>
<evidence type="ECO:0000256" key="1">
    <source>
        <dbReference type="SAM" id="MobiDB-lite"/>
    </source>
</evidence>
<organism evidence="2 3">
    <name type="scientific">Aerophobetes bacterium</name>
    <dbReference type="NCBI Taxonomy" id="2030807"/>
    <lineage>
        <taxon>Bacteria</taxon>
        <taxon>Candidatus Aerophobota</taxon>
    </lineage>
</organism>
<dbReference type="EMBL" id="NVUK01000006">
    <property type="protein sequence ID" value="PCI78383.1"/>
    <property type="molecule type" value="Genomic_DNA"/>
</dbReference>
<reference evidence="3" key="1">
    <citation type="submission" date="2017-08" db="EMBL/GenBank/DDBJ databases">
        <title>A dynamic microbial community with high functional redundancy inhabits the cold, oxic subseafloor aquifer.</title>
        <authorList>
            <person name="Tully B.J."/>
            <person name="Wheat C.G."/>
            <person name="Glazer B.T."/>
            <person name="Huber J.A."/>
        </authorList>
    </citation>
    <scope>NUCLEOTIDE SEQUENCE [LARGE SCALE GENOMIC DNA]</scope>
</reference>
<feature type="compositionally biased region" description="Basic and acidic residues" evidence="1">
    <location>
        <begin position="295"/>
        <end position="304"/>
    </location>
</feature>
<sequence length="314" mass="35513">MSMSSMPPVSSYHEAKRFVLNTSRMVLSQATRNIYGSGPIYKVVVEPMIPGSKPVFEALVGAGQKVNTWKKCHELVRGLVCQDEHAYSYSQGETDRVVVWIQKTDSQDLILKTTKEVAKLALLLRYCPASGAFKVIKMDIAVYEKINDEVSLLNLVWNDRVVESSWDNKNEFKGAGGGEACSTHSPDGTGGFAVPIRDPQPQRDLSNRGGVKGDGYVGDGFGDVLNAYEFLQKVEMEEEAQRMQGVEWSEQEMFLRQKQNRIMRQAEQFMQERNSNIIQDPEGDFESNQTREHLAMQEQEERRQVQAPPKACFY</sequence>
<feature type="region of interest" description="Disordered" evidence="1">
    <location>
        <begin position="295"/>
        <end position="314"/>
    </location>
</feature>
<gene>
    <name evidence="2" type="ORF">COB21_00685</name>
</gene>
<proteinExistence type="predicted"/>
<evidence type="ECO:0000313" key="3">
    <source>
        <dbReference type="Proteomes" id="UP000218775"/>
    </source>
</evidence>